<comment type="subcellular location">
    <subcellularLocation>
        <location evidence="1">Nucleus</location>
    </subcellularLocation>
</comment>
<name>A0A8H6FA13_9LECA</name>
<evidence type="ECO:0000256" key="1">
    <source>
        <dbReference type="ARBA" id="ARBA00004123"/>
    </source>
</evidence>
<dbReference type="EMBL" id="JACCJB010000015">
    <property type="protein sequence ID" value="KAF6220837.1"/>
    <property type="molecule type" value="Genomic_DNA"/>
</dbReference>
<evidence type="ECO:0000313" key="6">
    <source>
        <dbReference type="Proteomes" id="UP000593566"/>
    </source>
</evidence>
<dbReference type="RefSeq" id="XP_037150272.1">
    <property type="nucleotide sequence ID" value="XM_037293443.1"/>
</dbReference>
<organism evidence="5 6">
    <name type="scientific">Letharia lupina</name>
    <dbReference type="NCBI Taxonomy" id="560253"/>
    <lineage>
        <taxon>Eukaryota</taxon>
        <taxon>Fungi</taxon>
        <taxon>Dikarya</taxon>
        <taxon>Ascomycota</taxon>
        <taxon>Pezizomycotina</taxon>
        <taxon>Lecanoromycetes</taxon>
        <taxon>OSLEUM clade</taxon>
        <taxon>Lecanoromycetidae</taxon>
        <taxon>Lecanorales</taxon>
        <taxon>Lecanorineae</taxon>
        <taxon>Parmeliaceae</taxon>
        <taxon>Letharia</taxon>
    </lineage>
</organism>
<dbReference type="GeneID" id="59330930"/>
<feature type="compositionally biased region" description="Polar residues" evidence="3">
    <location>
        <begin position="1"/>
        <end position="11"/>
    </location>
</feature>
<feature type="compositionally biased region" description="Polar residues" evidence="3">
    <location>
        <begin position="232"/>
        <end position="246"/>
    </location>
</feature>
<evidence type="ECO:0000259" key="4">
    <source>
        <dbReference type="Pfam" id="PF10187"/>
    </source>
</evidence>
<feature type="compositionally biased region" description="Basic and acidic residues" evidence="3">
    <location>
        <begin position="29"/>
        <end position="44"/>
    </location>
</feature>
<sequence>MSSGFVSSGTTDAPIERDDEWLKAQQEIEANRRRKEEESRHEGGKTLYDVLQGNKAAKEEAFQESIKLRNQFRNLDEDEVEFLDSVLESTRKREEEVKKETSEQLDLFRRQQEEKDRELLEGGEEVDGKAGSPTAGESQSAWAVNARKRKRTKENDRAGLKGLKLRKSSSTGETPVGLRKASSTGETLAVSRTEAGYREPVEPQGTAPETASTEKASFGVSASPPPPPPPETITTKVSPKQENSVSPKPPGTLGLGLAGYSSDEDD</sequence>
<feature type="region of interest" description="Disordered" evidence="3">
    <location>
        <begin position="1"/>
        <end position="52"/>
    </location>
</feature>
<protein>
    <recommendedName>
        <fullName evidence="4">FAM192A/Fyv6 N-terminal domain-containing protein</fullName>
    </recommendedName>
</protein>
<dbReference type="Proteomes" id="UP000593566">
    <property type="component" value="Unassembled WGS sequence"/>
</dbReference>
<dbReference type="InterPro" id="IPR039845">
    <property type="entry name" value="FAM192A"/>
</dbReference>
<comment type="caution">
    <text evidence="5">The sequence shown here is derived from an EMBL/GenBank/DDBJ whole genome shotgun (WGS) entry which is preliminary data.</text>
</comment>
<keyword evidence="6" id="KW-1185">Reference proteome</keyword>
<accession>A0A8H6FA13</accession>
<evidence type="ECO:0000256" key="2">
    <source>
        <dbReference type="ARBA" id="ARBA00023242"/>
    </source>
</evidence>
<reference evidence="5 6" key="1">
    <citation type="journal article" date="2020" name="Genomics">
        <title>Complete, high-quality genomes from long-read metagenomic sequencing of two wolf lichen thalli reveals enigmatic genome architecture.</title>
        <authorList>
            <person name="McKenzie S.K."/>
            <person name="Walston R.F."/>
            <person name="Allen J.L."/>
        </authorList>
    </citation>
    <scope>NUCLEOTIDE SEQUENCE [LARGE SCALE GENOMIC DNA]</scope>
    <source>
        <strain evidence="5">WasteWater1</strain>
    </source>
</reference>
<evidence type="ECO:0000256" key="3">
    <source>
        <dbReference type="SAM" id="MobiDB-lite"/>
    </source>
</evidence>
<dbReference type="PANTHER" id="PTHR13495:SF0">
    <property type="entry name" value="PSME3-INTERACTING PROTEIN"/>
    <property type="match status" value="1"/>
</dbReference>
<gene>
    <name evidence="5" type="ORF">HO133_002517</name>
</gene>
<dbReference type="AlphaFoldDB" id="A0A8H6FA13"/>
<keyword evidence="2" id="KW-0539">Nucleus</keyword>
<feature type="region of interest" description="Disordered" evidence="3">
    <location>
        <begin position="87"/>
        <end position="266"/>
    </location>
</feature>
<dbReference type="PANTHER" id="PTHR13495">
    <property type="entry name" value="NEFA-INTERACTING NUCLEAR PROTEIN NIP30"/>
    <property type="match status" value="1"/>
</dbReference>
<feature type="domain" description="FAM192A/Fyv6 N-terminal" evidence="4">
    <location>
        <begin position="5"/>
        <end position="109"/>
    </location>
</feature>
<evidence type="ECO:0000313" key="5">
    <source>
        <dbReference type="EMBL" id="KAF6220837.1"/>
    </source>
</evidence>
<proteinExistence type="predicted"/>
<dbReference type="Pfam" id="PF10187">
    <property type="entry name" value="FAM192A_Fyv6_N"/>
    <property type="match status" value="1"/>
</dbReference>
<dbReference type="GO" id="GO:0005634">
    <property type="term" value="C:nucleus"/>
    <property type="evidence" value="ECO:0007669"/>
    <property type="project" value="UniProtKB-SubCell"/>
</dbReference>
<feature type="compositionally biased region" description="Basic and acidic residues" evidence="3">
    <location>
        <begin position="89"/>
        <end position="120"/>
    </location>
</feature>
<dbReference type="InterPro" id="IPR019331">
    <property type="entry name" value="FAM192A/Fyv6_N"/>
</dbReference>